<feature type="compositionally biased region" description="Low complexity" evidence="2">
    <location>
        <begin position="169"/>
        <end position="197"/>
    </location>
</feature>
<dbReference type="InterPro" id="IPR013538">
    <property type="entry name" value="ASHA1/2-like_C"/>
</dbReference>
<dbReference type="Proteomes" id="UP000467700">
    <property type="component" value="Unassembled WGS sequence"/>
</dbReference>
<protein>
    <recommendedName>
        <fullName evidence="3">Activator of Hsp90 ATPase AHSA1-like N-terminal domain-containing protein</fullName>
    </recommendedName>
</protein>
<organism evidence="4 5">
    <name type="scientific">Cyclocybe aegerita</name>
    <name type="common">Black poplar mushroom</name>
    <name type="synonym">Agrocybe aegerita</name>
    <dbReference type="NCBI Taxonomy" id="1973307"/>
    <lineage>
        <taxon>Eukaryota</taxon>
        <taxon>Fungi</taxon>
        <taxon>Dikarya</taxon>
        <taxon>Basidiomycota</taxon>
        <taxon>Agaricomycotina</taxon>
        <taxon>Agaricomycetes</taxon>
        <taxon>Agaricomycetidae</taxon>
        <taxon>Agaricales</taxon>
        <taxon>Agaricineae</taxon>
        <taxon>Bolbitiaceae</taxon>
        <taxon>Cyclocybe</taxon>
    </lineage>
</organism>
<evidence type="ECO:0000259" key="3">
    <source>
        <dbReference type="SMART" id="SM01000"/>
    </source>
</evidence>
<dbReference type="Pfam" id="PF09229">
    <property type="entry name" value="Aha1_N"/>
    <property type="match status" value="1"/>
</dbReference>
<dbReference type="EMBL" id="CACVBS010000101">
    <property type="protein sequence ID" value="CAA7270945.1"/>
    <property type="molecule type" value="Genomic_DNA"/>
</dbReference>
<dbReference type="GO" id="GO:0006457">
    <property type="term" value="P:protein folding"/>
    <property type="evidence" value="ECO:0007669"/>
    <property type="project" value="TreeGrafter"/>
</dbReference>
<dbReference type="AlphaFoldDB" id="A0A8S0W542"/>
<evidence type="ECO:0000256" key="2">
    <source>
        <dbReference type="SAM" id="MobiDB-lite"/>
    </source>
</evidence>
<feature type="region of interest" description="Disordered" evidence="2">
    <location>
        <begin position="164"/>
        <end position="202"/>
    </location>
</feature>
<dbReference type="Pfam" id="PF08327">
    <property type="entry name" value="AHSA1"/>
    <property type="match status" value="1"/>
</dbReference>
<dbReference type="InterPro" id="IPR036338">
    <property type="entry name" value="Aha1"/>
</dbReference>
<evidence type="ECO:0000313" key="5">
    <source>
        <dbReference type="Proteomes" id="UP000467700"/>
    </source>
</evidence>
<dbReference type="GO" id="GO:0051087">
    <property type="term" value="F:protein-folding chaperone binding"/>
    <property type="evidence" value="ECO:0007669"/>
    <property type="project" value="InterPro"/>
</dbReference>
<dbReference type="PANTHER" id="PTHR13009:SF22">
    <property type="entry name" value="LD43819P"/>
    <property type="match status" value="1"/>
</dbReference>
<feature type="domain" description="Activator of Hsp90 ATPase AHSA1-like N-terminal" evidence="3">
    <location>
        <begin position="19"/>
        <end position="158"/>
    </location>
</feature>
<comment type="caution">
    <text evidence="4">The sequence shown here is derived from an EMBL/GenBank/DDBJ whole genome shotgun (WGS) entry which is preliminary data.</text>
</comment>
<dbReference type="InterPro" id="IPR023393">
    <property type="entry name" value="START-like_dom_sf"/>
</dbReference>
<dbReference type="GO" id="GO:0001671">
    <property type="term" value="F:ATPase activator activity"/>
    <property type="evidence" value="ECO:0007669"/>
    <property type="project" value="InterPro"/>
</dbReference>
<dbReference type="GO" id="GO:0005829">
    <property type="term" value="C:cytosol"/>
    <property type="evidence" value="ECO:0007669"/>
    <property type="project" value="TreeGrafter"/>
</dbReference>
<comment type="similarity">
    <text evidence="1">Belongs to the AHA1 family.</text>
</comment>
<dbReference type="SMART" id="SM01000">
    <property type="entry name" value="Aha1_N"/>
    <property type="match status" value="1"/>
</dbReference>
<evidence type="ECO:0000256" key="1">
    <source>
        <dbReference type="ARBA" id="ARBA00006817"/>
    </source>
</evidence>
<dbReference type="OrthoDB" id="567237at2759"/>
<evidence type="ECO:0000313" key="4">
    <source>
        <dbReference type="EMBL" id="CAA7270945.1"/>
    </source>
</evidence>
<reference evidence="4 5" key="1">
    <citation type="submission" date="2020-01" db="EMBL/GenBank/DDBJ databases">
        <authorList>
            <person name="Gupta K D."/>
        </authorList>
    </citation>
    <scope>NUCLEOTIDE SEQUENCE [LARGE SCALE GENOMIC DNA]</scope>
</reference>
<proteinExistence type="inferred from homology"/>
<dbReference type="SUPFAM" id="SSF103111">
    <property type="entry name" value="Activator of Hsp90 ATPase, Aha1"/>
    <property type="match status" value="1"/>
</dbReference>
<dbReference type="Gene3D" id="3.30.530.20">
    <property type="match status" value="1"/>
</dbReference>
<name>A0A8S0W542_CYCAE</name>
<gene>
    <name evidence="4" type="ORF">AAE3_LOCUS13466</name>
</gene>
<dbReference type="Gene3D" id="3.15.10.20">
    <property type="entry name" value="Activator of Hsp90 ATPase Aha1, N-terminal domain"/>
    <property type="match status" value="1"/>
</dbReference>
<dbReference type="PANTHER" id="PTHR13009">
    <property type="entry name" value="HEAT SHOCK PROTEIN 90 HSP90 CO-CHAPERONE AHA-1"/>
    <property type="match status" value="1"/>
</dbReference>
<sequence>MAAIPAPLPASTANWHWKNKNITRWGTEWFEHELTTITVTGEQEGEVVSVSQVKEVDGDIELGQRKSKLITIFDCKVVLAWSGTASDGTEVNGTLTIPEVSHEIICDKLSDFVFNWSLSTAASPAVDALFALARSKLSTALETKLSTFPSAIIDTHGRDLTVSADPSRSATPAIPNAAAPPVASSSSIASAPAPAKPKVAEKKTTINSTTVVVEADFMATAEDLYNLLTDEKRIPAWTRAPAQSLAQPGTEYSLFGGGVKGKYVSLSPGKEIVQTWALQSPSWPSGHEATLTTTLDQSTDSTKVKFSLAGVPSGMEEEIKRNIEGYYIHGFKSIGYVHLIPSTPVHSSSYVRDQTQLATERNRRAAQSAKASGTSSYLPAIAIATLVLVAAFAIPYLSSSGLAPSSSPVSSHK</sequence>
<dbReference type="CDD" id="cd08892">
    <property type="entry name" value="SRPBCC_Aha1"/>
    <property type="match status" value="1"/>
</dbReference>
<dbReference type="SUPFAM" id="SSF55961">
    <property type="entry name" value="Bet v1-like"/>
    <property type="match status" value="1"/>
</dbReference>
<accession>A0A8S0W542</accession>
<keyword evidence="5" id="KW-1185">Reference proteome</keyword>
<dbReference type="InterPro" id="IPR015310">
    <property type="entry name" value="AHSA1-like_N"/>
</dbReference>